<evidence type="ECO:0000313" key="9">
    <source>
        <dbReference type="Proteomes" id="UP000325286"/>
    </source>
</evidence>
<dbReference type="CDD" id="cd14014">
    <property type="entry name" value="STKc_PknB_like"/>
    <property type="match status" value="1"/>
</dbReference>
<dbReference type="KEGG" id="rul:UC8_34860"/>
<dbReference type="PIRSF" id="PIRSF000654">
    <property type="entry name" value="Integrin-linked_kinase"/>
    <property type="match status" value="1"/>
</dbReference>
<evidence type="ECO:0000256" key="4">
    <source>
        <dbReference type="ARBA" id="ARBA00022840"/>
    </source>
</evidence>
<keyword evidence="3 8" id="KW-0418">Kinase</keyword>
<dbReference type="PROSITE" id="PS50011">
    <property type="entry name" value="PROTEIN_KINASE_DOM"/>
    <property type="match status" value="1"/>
</dbReference>
<dbReference type="InterPro" id="IPR000719">
    <property type="entry name" value="Prot_kinase_dom"/>
</dbReference>
<gene>
    <name evidence="8" type="primary">pknH_2</name>
    <name evidence="8" type="ORF">UC8_34860</name>
</gene>
<dbReference type="InterPro" id="IPR011009">
    <property type="entry name" value="Kinase-like_dom_sf"/>
</dbReference>
<organism evidence="8 9">
    <name type="scientific">Roseimaritima ulvae</name>
    <dbReference type="NCBI Taxonomy" id="980254"/>
    <lineage>
        <taxon>Bacteria</taxon>
        <taxon>Pseudomonadati</taxon>
        <taxon>Planctomycetota</taxon>
        <taxon>Planctomycetia</taxon>
        <taxon>Pirellulales</taxon>
        <taxon>Pirellulaceae</taxon>
        <taxon>Roseimaritima</taxon>
    </lineage>
</organism>
<protein>
    <recommendedName>
        <fullName evidence="6">mitogen-activated protein kinase kinase</fullName>
        <ecNumber evidence="6">2.7.12.2</ecNumber>
    </recommendedName>
</protein>
<dbReference type="Pfam" id="PF00069">
    <property type="entry name" value="Pkinase"/>
    <property type="match status" value="1"/>
</dbReference>
<dbReference type="RefSeq" id="WP_084428058.1">
    <property type="nucleotide sequence ID" value="NZ_LWSJ01000085.1"/>
</dbReference>
<evidence type="ECO:0000256" key="3">
    <source>
        <dbReference type="ARBA" id="ARBA00022777"/>
    </source>
</evidence>
<keyword evidence="2" id="KW-0547">Nucleotide-binding</keyword>
<evidence type="ECO:0000256" key="5">
    <source>
        <dbReference type="ARBA" id="ARBA00038035"/>
    </source>
</evidence>
<comment type="similarity">
    <text evidence="5">Belongs to the protein kinase superfamily. STE Ser/Thr protein kinase family. MAP kinase kinase subfamily.</text>
</comment>
<dbReference type="EMBL" id="CP042914">
    <property type="protein sequence ID" value="QEG41464.1"/>
    <property type="molecule type" value="Genomic_DNA"/>
</dbReference>
<dbReference type="GO" id="GO:0005524">
    <property type="term" value="F:ATP binding"/>
    <property type="evidence" value="ECO:0007669"/>
    <property type="project" value="UniProtKB-KW"/>
</dbReference>
<keyword evidence="1 8" id="KW-0808">Transferase</keyword>
<keyword evidence="4" id="KW-0067">ATP-binding</keyword>
<evidence type="ECO:0000256" key="6">
    <source>
        <dbReference type="ARBA" id="ARBA00038999"/>
    </source>
</evidence>
<evidence type="ECO:0000259" key="7">
    <source>
        <dbReference type="PROSITE" id="PS50011"/>
    </source>
</evidence>
<dbReference type="Gene3D" id="1.10.510.10">
    <property type="entry name" value="Transferase(Phosphotransferase) domain 1"/>
    <property type="match status" value="1"/>
</dbReference>
<feature type="domain" description="Protein kinase" evidence="7">
    <location>
        <begin position="11"/>
        <end position="276"/>
    </location>
</feature>
<dbReference type="OrthoDB" id="6111975at2"/>
<dbReference type="Proteomes" id="UP000325286">
    <property type="component" value="Chromosome"/>
</dbReference>
<dbReference type="Gene3D" id="3.30.200.20">
    <property type="entry name" value="Phosphorylase Kinase, domain 1"/>
    <property type="match status" value="1"/>
</dbReference>
<dbReference type="PANTHER" id="PTHR48013:SF18">
    <property type="entry name" value="KINASE, PUTATIVE-RELATED"/>
    <property type="match status" value="1"/>
</dbReference>
<name>A0A5B9QR40_9BACT</name>
<evidence type="ECO:0000256" key="2">
    <source>
        <dbReference type="ARBA" id="ARBA00022741"/>
    </source>
</evidence>
<sequence>MPRIPDSLGPYRLKRLIRAGRLREIWEASHIETKKRFALKRLSPHKCDDKTELAALKHEYRVASSLSNSKRIIRIYDLQIEDGTPLLVMELFSELNLKQAMRRGPKSIAFMLDKVIKKAAEGIYFMHTKGWIHRDVKPANFLVSRDGETRLIDFRFAERKRTGLRKLFRRPAIEGTYAYMSPEQIRGKVLDERADIYSFGCLMFELVTAQTPYSATSPNELLSKHLIASVPSLLEHDNKVRPEFAALVQKMMSKAREQRPTSMGEVLDQLSKMNVFDSSADK</sequence>
<dbReference type="PANTHER" id="PTHR48013">
    <property type="entry name" value="DUAL SPECIFICITY MITOGEN-ACTIVATED PROTEIN KINASE KINASE 5-RELATED"/>
    <property type="match status" value="1"/>
</dbReference>
<dbReference type="SUPFAM" id="SSF56112">
    <property type="entry name" value="Protein kinase-like (PK-like)"/>
    <property type="match status" value="1"/>
</dbReference>
<proteinExistence type="inferred from homology"/>
<reference evidence="8 9" key="1">
    <citation type="submission" date="2019-08" db="EMBL/GenBank/DDBJ databases">
        <title>Deep-cultivation of Planctomycetes and their phenomic and genomic characterization uncovers novel biology.</title>
        <authorList>
            <person name="Wiegand S."/>
            <person name="Jogler M."/>
            <person name="Boedeker C."/>
            <person name="Pinto D."/>
            <person name="Vollmers J."/>
            <person name="Rivas-Marin E."/>
            <person name="Kohn T."/>
            <person name="Peeters S.H."/>
            <person name="Heuer A."/>
            <person name="Rast P."/>
            <person name="Oberbeckmann S."/>
            <person name="Bunk B."/>
            <person name="Jeske O."/>
            <person name="Meyerdierks A."/>
            <person name="Storesund J.E."/>
            <person name="Kallscheuer N."/>
            <person name="Luecker S."/>
            <person name="Lage O.M."/>
            <person name="Pohl T."/>
            <person name="Merkel B.J."/>
            <person name="Hornburger P."/>
            <person name="Mueller R.-W."/>
            <person name="Bruemmer F."/>
            <person name="Labrenz M."/>
            <person name="Spormann A.M."/>
            <person name="Op den Camp H."/>
            <person name="Overmann J."/>
            <person name="Amann R."/>
            <person name="Jetten M.S.M."/>
            <person name="Mascher T."/>
            <person name="Medema M.H."/>
            <person name="Devos D.P."/>
            <person name="Kaster A.-K."/>
            <person name="Ovreas L."/>
            <person name="Rohde M."/>
            <person name="Galperin M.Y."/>
            <person name="Jogler C."/>
        </authorList>
    </citation>
    <scope>NUCLEOTIDE SEQUENCE [LARGE SCALE GENOMIC DNA]</scope>
    <source>
        <strain evidence="8 9">UC8</strain>
    </source>
</reference>
<dbReference type="SMART" id="SM00220">
    <property type="entry name" value="S_TKc"/>
    <property type="match status" value="1"/>
</dbReference>
<accession>A0A5B9QR40</accession>
<dbReference type="EC" id="2.7.12.2" evidence="6"/>
<dbReference type="GO" id="GO:0004672">
    <property type="term" value="F:protein kinase activity"/>
    <property type="evidence" value="ECO:0007669"/>
    <property type="project" value="InterPro"/>
</dbReference>
<evidence type="ECO:0000256" key="1">
    <source>
        <dbReference type="ARBA" id="ARBA00022679"/>
    </source>
</evidence>
<dbReference type="AlphaFoldDB" id="A0A5B9QR40"/>
<keyword evidence="9" id="KW-1185">Reference proteome</keyword>
<evidence type="ECO:0000313" key="8">
    <source>
        <dbReference type="EMBL" id="QEG41464.1"/>
    </source>
</evidence>